<evidence type="ECO:0000256" key="3">
    <source>
        <dbReference type="ARBA" id="ARBA00023110"/>
    </source>
</evidence>
<dbReference type="OrthoDB" id="280278at2"/>
<comment type="caution">
    <text evidence="9">The sequence shown here is derived from an EMBL/GenBank/DDBJ whole genome shotgun (WGS) entry which is preliminary data.</text>
</comment>
<keyword evidence="3 5" id="KW-0697">Rotamase</keyword>
<feature type="signal peptide" evidence="7">
    <location>
        <begin position="1"/>
        <end position="19"/>
    </location>
</feature>
<organism evidence="9 10">
    <name type="scientific">Novipirellula artificiosorum</name>
    <dbReference type="NCBI Taxonomy" id="2528016"/>
    <lineage>
        <taxon>Bacteria</taxon>
        <taxon>Pseudomonadati</taxon>
        <taxon>Planctomycetota</taxon>
        <taxon>Planctomycetia</taxon>
        <taxon>Pirellulales</taxon>
        <taxon>Pirellulaceae</taxon>
        <taxon>Novipirellula</taxon>
    </lineage>
</organism>
<comment type="catalytic activity">
    <reaction evidence="1 5 6">
        <text>[protein]-peptidylproline (omega=180) = [protein]-peptidylproline (omega=0)</text>
        <dbReference type="Rhea" id="RHEA:16237"/>
        <dbReference type="Rhea" id="RHEA-COMP:10747"/>
        <dbReference type="Rhea" id="RHEA-COMP:10748"/>
        <dbReference type="ChEBI" id="CHEBI:83833"/>
        <dbReference type="ChEBI" id="CHEBI:83834"/>
        <dbReference type="EC" id="5.2.1.8"/>
    </reaction>
</comment>
<evidence type="ECO:0000259" key="8">
    <source>
        <dbReference type="PROSITE" id="PS50059"/>
    </source>
</evidence>
<feature type="domain" description="PPIase FKBP-type" evidence="8">
    <location>
        <begin position="56"/>
        <end position="141"/>
    </location>
</feature>
<proteinExistence type="inferred from homology"/>
<evidence type="ECO:0000256" key="5">
    <source>
        <dbReference type="PROSITE-ProRule" id="PRU00277"/>
    </source>
</evidence>
<evidence type="ECO:0000256" key="6">
    <source>
        <dbReference type="RuleBase" id="RU003915"/>
    </source>
</evidence>
<protein>
    <recommendedName>
        <fullName evidence="6">Peptidyl-prolyl cis-trans isomerase</fullName>
        <ecNumber evidence="6">5.2.1.8</ecNumber>
    </recommendedName>
</protein>
<dbReference type="RefSeq" id="WP_146529773.1">
    <property type="nucleotide sequence ID" value="NZ_SJPV01000010.1"/>
</dbReference>
<dbReference type="PANTHER" id="PTHR43811">
    <property type="entry name" value="FKBP-TYPE PEPTIDYL-PROLYL CIS-TRANS ISOMERASE FKPA"/>
    <property type="match status" value="1"/>
</dbReference>
<dbReference type="Pfam" id="PF00254">
    <property type="entry name" value="FKBP_C"/>
    <property type="match status" value="1"/>
</dbReference>
<evidence type="ECO:0000256" key="4">
    <source>
        <dbReference type="ARBA" id="ARBA00023235"/>
    </source>
</evidence>
<sequence precursor="true">MKRFLIFLLLLVSGCGSNATGPNRIDPDAATEFTTTESGLKYRILRKSDGPKPKATDQVVVDYAGWLDDGSEFDSSYSRREPATFQLNGVVAGWTEGVQLIGEKGMIELEIPPELGYGDQGTGRIPPGATLHFKIELLDIR</sequence>
<evidence type="ECO:0000256" key="1">
    <source>
        <dbReference type="ARBA" id="ARBA00000971"/>
    </source>
</evidence>
<keyword evidence="10" id="KW-1185">Reference proteome</keyword>
<dbReference type="EC" id="5.2.1.8" evidence="6"/>
<dbReference type="AlphaFoldDB" id="A0A5C6D969"/>
<evidence type="ECO:0000256" key="7">
    <source>
        <dbReference type="SAM" id="SignalP"/>
    </source>
</evidence>
<reference evidence="9 10" key="1">
    <citation type="submission" date="2019-02" db="EMBL/GenBank/DDBJ databases">
        <title>Deep-cultivation of Planctomycetes and their phenomic and genomic characterization uncovers novel biology.</title>
        <authorList>
            <person name="Wiegand S."/>
            <person name="Jogler M."/>
            <person name="Boedeker C."/>
            <person name="Pinto D."/>
            <person name="Vollmers J."/>
            <person name="Rivas-Marin E."/>
            <person name="Kohn T."/>
            <person name="Peeters S.H."/>
            <person name="Heuer A."/>
            <person name="Rast P."/>
            <person name="Oberbeckmann S."/>
            <person name="Bunk B."/>
            <person name="Jeske O."/>
            <person name="Meyerdierks A."/>
            <person name="Storesund J.E."/>
            <person name="Kallscheuer N."/>
            <person name="Luecker S."/>
            <person name="Lage O.M."/>
            <person name="Pohl T."/>
            <person name="Merkel B.J."/>
            <person name="Hornburger P."/>
            <person name="Mueller R.-W."/>
            <person name="Bruemmer F."/>
            <person name="Labrenz M."/>
            <person name="Spormann A.M."/>
            <person name="Op Den Camp H."/>
            <person name="Overmann J."/>
            <person name="Amann R."/>
            <person name="Jetten M.S.M."/>
            <person name="Mascher T."/>
            <person name="Medema M.H."/>
            <person name="Devos D.P."/>
            <person name="Kaster A.-K."/>
            <person name="Ovreas L."/>
            <person name="Rohde M."/>
            <person name="Galperin M.Y."/>
            <person name="Jogler C."/>
        </authorList>
    </citation>
    <scope>NUCLEOTIDE SEQUENCE [LARGE SCALE GENOMIC DNA]</scope>
    <source>
        <strain evidence="9 10">Poly41</strain>
    </source>
</reference>
<dbReference type="GO" id="GO:0003755">
    <property type="term" value="F:peptidyl-prolyl cis-trans isomerase activity"/>
    <property type="evidence" value="ECO:0007669"/>
    <property type="project" value="UniProtKB-UniRule"/>
</dbReference>
<dbReference type="PROSITE" id="PS50059">
    <property type="entry name" value="FKBP_PPIASE"/>
    <property type="match status" value="1"/>
</dbReference>
<dbReference type="InterPro" id="IPR046357">
    <property type="entry name" value="PPIase_dom_sf"/>
</dbReference>
<evidence type="ECO:0000256" key="2">
    <source>
        <dbReference type="ARBA" id="ARBA00006577"/>
    </source>
</evidence>
<keyword evidence="4 5" id="KW-0413">Isomerase</keyword>
<evidence type="ECO:0000313" key="9">
    <source>
        <dbReference type="EMBL" id="TWU33400.1"/>
    </source>
</evidence>
<dbReference type="Proteomes" id="UP000319143">
    <property type="component" value="Unassembled WGS sequence"/>
</dbReference>
<dbReference type="SUPFAM" id="SSF54534">
    <property type="entry name" value="FKBP-like"/>
    <property type="match status" value="1"/>
</dbReference>
<gene>
    <name evidence="9" type="ORF">Poly41_51540</name>
</gene>
<accession>A0A5C6D969</accession>
<evidence type="ECO:0000313" key="10">
    <source>
        <dbReference type="Proteomes" id="UP000319143"/>
    </source>
</evidence>
<dbReference type="PANTHER" id="PTHR43811:SF19">
    <property type="entry name" value="39 KDA FK506-BINDING NUCLEAR PROTEIN"/>
    <property type="match status" value="1"/>
</dbReference>
<comment type="similarity">
    <text evidence="2 6">Belongs to the FKBP-type PPIase family.</text>
</comment>
<name>A0A5C6D969_9BACT</name>
<keyword evidence="7" id="KW-0732">Signal</keyword>
<dbReference type="FunFam" id="3.10.50.40:FF:000006">
    <property type="entry name" value="Peptidyl-prolyl cis-trans isomerase"/>
    <property type="match status" value="1"/>
</dbReference>
<feature type="chain" id="PRO_5023073487" description="Peptidyl-prolyl cis-trans isomerase" evidence="7">
    <location>
        <begin position="20"/>
        <end position="141"/>
    </location>
</feature>
<dbReference type="InterPro" id="IPR001179">
    <property type="entry name" value="PPIase_FKBP_dom"/>
</dbReference>
<dbReference type="EMBL" id="SJPV01000010">
    <property type="protein sequence ID" value="TWU33400.1"/>
    <property type="molecule type" value="Genomic_DNA"/>
</dbReference>
<dbReference type="Gene3D" id="3.10.50.40">
    <property type="match status" value="1"/>
</dbReference>
<dbReference type="PROSITE" id="PS51257">
    <property type="entry name" value="PROKAR_LIPOPROTEIN"/>
    <property type="match status" value="1"/>
</dbReference>